<dbReference type="InterPro" id="IPR011990">
    <property type="entry name" value="TPR-like_helical_dom_sf"/>
</dbReference>
<dbReference type="InterPro" id="IPR002885">
    <property type="entry name" value="PPR_rpt"/>
</dbReference>
<accession>A0A444XUG5</accession>
<dbReference type="Pfam" id="PF01535">
    <property type="entry name" value="PPR"/>
    <property type="match status" value="1"/>
</dbReference>
<evidence type="ECO:0000313" key="4">
    <source>
        <dbReference type="Proteomes" id="UP000289738"/>
    </source>
</evidence>
<dbReference type="STRING" id="3818.A0A444XUG5"/>
<evidence type="ECO:0000256" key="2">
    <source>
        <dbReference type="PROSITE-ProRule" id="PRU00708"/>
    </source>
</evidence>
<name>A0A444XUG5_ARAHY</name>
<sequence>MDSVLILFDWMKKRKIETNGSFGPNLYIYNAMLGLVKQSEQFDEMENILNEMARDGIAYKCPILKPYWHIGEDGYGALNFFVDFREKYRQGGIGRDDDGEDWESELIKLEKFTVRVCYQIMRCWLVSHDNSSNHVLKLLIDMDNAGIPLGRADLERLAWACTREDHCIVIKEVYTRIRKGMIRSSCLGAIIAAKKKGIWRWGVRLINKMEDKGLKQGSREWNSVLVACSKAAVQIIKRMVANGEKLTVISYGALLSALKKGKL</sequence>
<proteinExistence type="predicted"/>
<evidence type="ECO:0000256" key="1">
    <source>
        <dbReference type="ARBA" id="ARBA00022737"/>
    </source>
</evidence>
<protein>
    <recommendedName>
        <fullName evidence="5">Pentatricopeptide repeat-containing protein</fullName>
    </recommendedName>
</protein>
<dbReference type="Gene3D" id="1.25.40.10">
    <property type="entry name" value="Tetratricopeptide repeat domain"/>
    <property type="match status" value="2"/>
</dbReference>
<dbReference type="PROSITE" id="PS51375">
    <property type="entry name" value="PPR"/>
    <property type="match status" value="1"/>
</dbReference>
<comment type="caution">
    <text evidence="3">The sequence shown here is derived from an EMBL/GenBank/DDBJ whole genome shotgun (WGS) entry which is preliminary data.</text>
</comment>
<dbReference type="EMBL" id="SDMP01000019">
    <property type="protein sequence ID" value="RYQ93373.1"/>
    <property type="molecule type" value="Genomic_DNA"/>
</dbReference>
<evidence type="ECO:0000313" key="3">
    <source>
        <dbReference type="EMBL" id="RYQ93373.1"/>
    </source>
</evidence>
<gene>
    <name evidence="3" type="ORF">Ahy_B09g099651</name>
</gene>
<keyword evidence="1" id="KW-0677">Repeat</keyword>
<organism evidence="3 4">
    <name type="scientific">Arachis hypogaea</name>
    <name type="common">Peanut</name>
    <dbReference type="NCBI Taxonomy" id="3818"/>
    <lineage>
        <taxon>Eukaryota</taxon>
        <taxon>Viridiplantae</taxon>
        <taxon>Streptophyta</taxon>
        <taxon>Embryophyta</taxon>
        <taxon>Tracheophyta</taxon>
        <taxon>Spermatophyta</taxon>
        <taxon>Magnoliopsida</taxon>
        <taxon>eudicotyledons</taxon>
        <taxon>Gunneridae</taxon>
        <taxon>Pentapetalae</taxon>
        <taxon>rosids</taxon>
        <taxon>fabids</taxon>
        <taxon>Fabales</taxon>
        <taxon>Fabaceae</taxon>
        <taxon>Papilionoideae</taxon>
        <taxon>50 kb inversion clade</taxon>
        <taxon>dalbergioids sensu lato</taxon>
        <taxon>Dalbergieae</taxon>
        <taxon>Pterocarpus clade</taxon>
        <taxon>Arachis</taxon>
    </lineage>
</organism>
<dbReference type="Proteomes" id="UP000289738">
    <property type="component" value="Chromosome B09"/>
</dbReference>
<dbReference type="AlphaFoldDB" id="A0A444XUG5"/>
<keyword evidence="4" id="KW-1185">Reference proteome</keyword>
<dbReference type="InterPro" id="IPR053343">
    <property type="entry name" value="PSII_mRNA-binding_protein"/>
</dbReference>
<reference evidence="3 4" key="1">
    <citation type="submission" date="2019-01" db="EMBL/GenBank/DDBJ databases">
        <title>Sequencing of cultivated peanut Arachis hypogaea provides insights into genome evolution and oil improvement.</title>
        <authorList>
            <person name="Chen X."/>
        </authorList>
    </citation>
    <scope>NUCLEOTIDE SEQUENCE [LARGE SCALE GENOMIC DNA]</scope>
    <source>
        <strain evidence="4">cv. Fuhuasheng</strain>
        <tissue evidence="3">Leaves</tissue>
    </source>
</reference>
<evidence type="ECO:0008006" key="5">
    <source>
        <dbReference type="Google" id="ProtNLM"/>
    </source>
</evidence>
<dbReference type="PANTHER" id="PTHR47940:SF1">
    <property type="entry name" value="PROTEIN LOW PHOTOSYNTHETIC EFFICIENCY 1, CHLOROPLASTIC"/>
    <property type="match status" value="1"/>
</dbReference>
<dbReference type="PANTHER" id="PTHR47940">
    <property type="entry name" value="OS12G0283900 PROTEIN"/>
    <property type="match status" value="1"/>
</dbReference>
<feature type="repeat" description="PPR" evidence="2">
    <location>
        <begin position="25"/>
        <end position="59"/>
    </location>
</feature>